<dbReference type="AlphaFoldDB" id="A0A0E9VFM6"/>
<evidence type="ECO:0000313" key="1">
    <source>
        <dbReference type="EMBL" id="JAH76003.1"/>
    </source>
</evidence>
<organism evidence="1">
    <name type="scientific">Anguilla anguilla</name>
    <name type="common">European freshwater eel</name>
    <name type="synonym">Muraena anguilla</name>
    <dbReference type="NCBI Taxonomy" id="7936"/>
    <lineage>
        <taxon>Eukaryota</taxon>
        <taxon>Metazoa</taxon>
        <taxon>Chordata</taxon>
        <taxon>Craniata</taxon>
        <taxon>Vertebrata</taxon>
        <taxon>Euteleostomi</taxon>
        <taxon>Actinopterygii</taxon>
        <taxon>Neopterygii</taxon>
        <taxon>Teleostei</taxon>
        <taxon>Anguilliformes</taxon>
        <taxon>Anguillidae</taxon>
        <taxon>Anguilla</taxon>
    </lineage>
</organism>
<reference evidence="1" key="1">
    <citation type="submission" date="2014-11" db="EMBL/GenBank/DDBJ databases">
        <authorList>
            <person name="Amaro Gonzalez C."/>
        </authorList>
    </citation>
    <scope>NUCLEOTIDE SEQUENCE</scope>
</reference>
<name>A0A0E9VFM6_ANGAN</name>
<sequence>MWCSINGEGTELAIWKWFTPWWDHDVLLSKALS</sequence>
<proteinExistence type="predicted"/>
<accession>A0A0E9VFM6</accession>
<protein>
    <submittedName>
        <fullName evidence="1">Uncharacterized protein</fullName>
    </submittedName>
</protein>
<reference evidence="1" key="2">
    <citation type="journal article" date="2015" name="Fish Shellfish Immunol.">
        <title>Early steps in the European eel (Anguilla anguilla)-Vibrio vulnificus interaction in the gills: Role of the RtxA13 toxin.</title>
        <authorList>
            <person name="Callol A."/>
            <person name="Pajuelo D."/>
            <person name="Ebbesson L."/>
            <person name="Teles M."/>
            <person name="MacKenzie S."/>
            <person name="Amaro C."/>
        </authorList>
    </citation>
    <scope>NUCLEOTIDE SEQUENCE</scope>
</reference>
<dbReference type="EMBL" id="GBXM01032574">
    <property type="protein sequence ID" value="JAH76003.1"/>
    <property type="molecule type" value="Transcribed_RNA"/>
</dbReference>